<evidence type="ECO:0000256" key="1">
    <source>
        <dbReference type="SAM" id="Phobius"/>
    </source>
</evidence>
<keyword evidence="3" id="KW-1185">Reference proteome</keyword>
<keyword evidence="1" id="KW-0812">Transmembrane</keyword>
<evidence type="ECO:0008006" key="4">
    <source>
        <dbReference type="Google" id="ProtNLM"/>
    </source>
</evidence>
<dbReference type="AlphaFoldDB" id="A0A369TJI9"/>
<dbReference type="InterPro" id="IPR034756">
    <property type="entry name" value="T2SSM_b"/>
</dbReference>
<gene>
    <name evidence="2" type="ORF">DRB17_04650</name>
</gene>
<keyword evidence="1" id="KW-0472">Membrane</keyword>
<feature type="transmembrane region" description="Helical" evidence="1">
    <location>
        <begin position="12"/>
        <end position="35"/>
    </location>
</feature>
<dbReference type="EMBL" id="QPMH01000003">
    <property type="protein sequence ID" value="RDD63066.1"/>
    <property type="molecule type" value="Genomic_DNA"/>
</dbReference>
<organism evidence="2 3">
    <name type="scientific">Ferruginivarius sediminum</name>
    <dbReference type="NCBI Taxonomy" id="2661937"/>
    <lineage>
        <taxon>Bacteria</taxon>
        <taxon>Pseudomonadati</taxon>
        <taxon>Pseudomonadota</taxon>
        <taxon>Alphaproteobacteria</taxon>
        <taxon>Rhodospirillales</taxon>
        <taxon>Rhodospirillaceae</taxon>
        <taxon>Ferruginivarius</taxon>
    </lineage>
</organism>
<evidence type="ECO:0000313" key="3">
    <source>
        <dbReference type="Proteomes" id="UP000253941"/>
    </source>
</evidence>
<comment type="caution">
    <text evidence="2">The sequence shown here is derived from an EMBL/GenBank/DDBJ whole genome shotgun (WGS) entry which is preliminary data.</text>
</comment>
<name>A0A369TJI9_9PROT</name>
<accession>A0A369TJI9</accession>
<proteinExistence type="predicted"/>
<protein>
    <recommendedName>
        <fullName evidence="4">General secretion pathway protein GspM</fullName>
    </recommendedName>
</protein>
<dbReference type="NCBIfam" id="NF040576">
    <property type="entry name" value="T2SS_GspM_XpsM"/>
    <property type="match status" value="1"/>
</dbReference>
<keyword evidence="1" id="KW-1133">Transmembrane helix</keyword>
<reference evidence="2 3" key="1">
    <citation type="submission" date="2018-07" db="EMBL/GenBank/DDBJ databases">
        <title>Venubactetium sediminum gen. nov., sp. nov., isolated from a marine solar saltern.</title>
        <authorList>
            <person name="Wang S."/>
        </authorList>
    </citation>
    <scope>NUCLEOTIDE SEQUENCE [LARGE SCALE GENOMIC DNA]</scope>
    <source>
        <strain evidence="2 3">WD2A32</strain>
    </source>
</reference>
<dbReference type="Pfam" id="PF10741">
    <property type="entry name" value="T2SSM_b"/>
    <property type="match status" value="1"/>
</dbReference>
<sequence>MNTPIPRWARRVAAVLLLLAAEGLVYVAVIAPVVASYDDTRQRLGEQKELLSRYLAVAGGRESLEKRVQALRERQSNSGAFLYGKTEALAAAALQDRVRSVMRKAGGDVRSVQNLPAESADGLTRVGLRVQVVANIRDVRTILHELETGDPLLFVEELDLRGRLQRGEDDKPTVSEELLVRLSVVGYRLGELS</sequence>
<dbReference type="Proteomes" id="UP000253941">
    <property type="component" value="Unassembled WGS sequence"/>
</dbReference>
<evidence type="ECO:0000313" key="2">
    <source>
        <dbReference type="EMBL" id="RDD63066.1"/>
    </source>
</evidence>
<dbReference type="RefSeq" id="WP_114581016.1">
    <property type="nucleotide sequence ID" value="NZ_QPMH01000003.1"/>
</dbReference>